<keyword evidence="2" id="KW-0472">Membrane</keyword>
<dbReference type="EMBL" id="JAIMFO010000004">
    <property type="protein sequence ID" value="MBY4796884.1"/>
    <property type="molecule type" value="Genomic_DNA"/>
</dbReference>
<evidence type="ECO:0008006" key="5">
    <source>
        <dbReference type="Google" id="ProtNLM"/>
    </source>
</evidence>
<comment type="caution">
    <text evidence="3">The sequence shown here is derived from an EMBL/GenBank/DDBJ whole genome shotgun (WGS) entry which is preliminary data.</text>
</comment>
<keyword evidence="2" id="KW-0812">Transmembrane</keyword>
<feature type="compositionally biased region" description="Basic and acidic residues" evidence="1">
    <location>
        <begin position="283"/>
        <end position="302"/>
    </location>
</feature>
<keyword evidence="4" id="KW-1185">Reference proteome</keyword>
<sequence length="315" mass="32869">MASKQDGASKTETIETSRQATQHLGVNIDATQPIPVKQTGLLSDISLTQLFAGAGAAATSVLLASRLGVYGSVIGAAISSVVTVIATQLYRRALAAGARRINRTMESTSSPAPGSAAERLQGIAPIAGTNVQADAHRASYDDGRPIFTWRGMGSKAIIFSIIAAILAVALSAGAILFFTRGEGVGERPKPVIQVDQLLGRTSQQSQEVPGISDTHKTDTDHDAEAQREASDTNTPNKTAQTDENKTTQTDKGKENAKGEAGTEDLSEKPNKQTGETSDTQTPEEGKAPEDPSRPKQDGRADAGKPQTPAEKPSGA</sequence>
<evidence type="ECO:0000313" key="3">
    <source>
        <dbReference type="EMBL" id="MBY4796884.1"/>
    </source>
</evidence>
<evidence type="ECO:0000256" key="2">
    <source>
        <dbReference type="SAM" id="Phobius"/>
    </source>
</evidence>
<evidence type="ECO:0000313" key="4">
    <source>
        <dbReference type="Proteomes" id="UP000700908"/>
    </source>
</evidence>
<feature type="compositionally biased region" description="Basic and acidic residues" evidence="1">
    <location>
        <begin position="240"/>
        <end position="257"/>
    </location>
</feature>
<feature type="transmembrane region" description="Helical" evidence="2">
    <location>
        <begin position="69"/>
        <end position="90"/>
    </location>
</feature>
<dbReference type="RefSeq" id="WP_222198607.1">
    <property type="nucleotide sequence ID" value="NZ_JAIMFO010000004.1"/>
</dbReference>
<organism evidence="3 4">
    <name type="scientific">Collinsella ureilytica</name>
    <dbReference type="NCBI Taxonomy" id="2869515"/>
    <lineage>
        <taxon>Bacteria</taxon>
        <taxon>Bacillati</taxon>
        <taxon>Actinomycetota</taxon>
        <taxon>Coriobacteriia</taxon>
        <taxon>Coriobacteriales</taxon>
        <taxon>Coriobacteriaceae</taxon>
        <taxon>Collinsella</taxon>
    </lineage>
</organism>
<feature type="compositionally biased region" description="Basic and acidic residues" evidence="1">
    <location>
        <begin position="213"/>
        <end position="230"/>
    </location>
</feature>
<accession>A0ABS7MHQ0</accession>
<proteinExistence type="predicted"/>
<feature type="region of interest" description="Disordered" evidence="1">
    <location>
        <begin position="198"/>
        <end position="315"/>
    </location>
</feature>
<gene>
    <name evidence="3" type="ORF">K6V98_00690</name>
</gene>
<dbReference type="Proteomes" id="UP000700908">
    <property type="component" value="Unassembled WGS sequence"/>
</dbReference>
<reference evidence="3 4" key="1">
    <citation type="submission" date="2021-08" db="EMBL/GenBank/DDBJ databases">
        <title>Collinsella faecalis sp. nov. isolated from swine faeces.</title>
        <authorList>
            <person name="Oh B.S."/>
            <person name="Lee J.H."/>
        </authorList>
    </citation>
    <scope>NUCLEOTIDE SEQUENCE [LARGE SCALE GENOMIC DNA]</scope>
    <source>
        <strain evidence="3 4">AGMB00827</strain>
    </source>
</reference>
<evidence type="ECO:0000256" key="1">
    <source>
        <dbReference type="SAM" id="MobiDB-lite"/>
    </source>
</evidence>
<name>A0ABS7MHQ0_9ACTN</name>
<feature type="compositionally biased region" description="Polar residues" evidence="1">
    <location>
        <begin position="271"/>
        <end position="282"/>
    </location>
</feature>
<keyword evidence="2" id="KW-1133">Transmembrane helix</keyword>
<feature type="transmembrane region" description="Helical" evidence="2">
    <location>
        <begin position="156"/>
        <end position="178"/>
    </location>
</feature>
<protein>
    <recommendedName>
        <fullName evidence="5">YtxH domain-containing protein</fullName>
    </recommendedName>
</protein>